<organism evidence="1">
    <name type="scientific">marine sediment metagenome</name>
    <dbReference type="NCBI Taxonomy" id="412755"/>
    <lineage>
        <taxon>unclassified sequences</taxon>
        <taxon>metagenomes</taxon>
        <taxon>ecological metagenomes</taxon>
    </lineage>
</organism>
<evidence type="ECO:0000313" key="1">
    <source>
        <dbReference type="EMBL" id="GAI66125.1"/>
    </source>
</evidence>
<dbReference type="EMBL" id="BARW01004738">
    <property type="protein sequence ID" value="GAI66125.1"/>
    <property type="molecule type" value="Genomic_DNA"/>
</dbReference>
<protein>
    <submittedName>
        <fullName evidence="1">Uncharacterized protein</fullName>
    </submittedName>
</protein>
<name>X1RSG1_9ZZZZ</name>
<feature type="non-terminal residue" evidence="1">
    <location>
        <position position="61"/>
    </location>
</feature>
<comment type="caution">
    <text evidence="1">The sequence shown here is derived from an EMBL/GenBank/DDBJ whole genome shotgun (WGS) entry which is preliminary data.</text>
</comment>
<accession>X1RSG1</accession>
<gene>
    <name evidence="1" type="ORF">S12H4_10855</name>
</gene>
<dbReference type="AlphaFoldDB" id="X1RSG1"/>
<proteinExistence type="predicted"/>
<sequence length="61" mass="6859">MSSNPLKQIKESAASLGRDYATELALEFYREDILAKIGKFFKPYSPEDVAARIQESNPILP</sequence>
<reference evidence="1" key="1">
    <citation type="journal article" date="2014" name="Front. Microbiol.">
        <title>High frequency of phylogenetically diverse reductive dehalogenase-homologous genes in deep subseafloor sedimentary metagenomes.</title>
        <authorList>
            <person name="Kawai M."/>
            <person name="Futagami T."/>
            <person name="Toyoda A."/>
            <person name="Takaki Y."/>
            <person name="Nishi S."/>
            <person name="Hori S."/>
            <person name="Arai W."/>
            <person name="Tsubouchi T."/>
            <person name="Morono Y."/>
            <person name="Uchiyama I."/>
            <person name="Ito T."/>
            <person name="Fujiyama A."/>
            <person name="Inagaki F."/>
            <person name="Takami H."/>
        </authorList>
    </citation>
    <scope>NUCLEOTIDE SEQUENCE</scope>
    <source>
        <strain evidence="1">Expedition CK06-06</strain>
    </source>
</reference>